<feature type="compositionally biased region" description="Pro residues" evidence="15">
    <location>
        <begin position="632"/>
        <end position="642"/>
    </location>
</feature>
<dbReference type="PIRSF" id="PIRSF036958">
    <property type="entry name" value="mRNA_capping_HCE"/>
    <property type="match status" value="1"/>
</dbReference>
<dbReference type="GO" id="GO:0005634">
    <property type="term" value="C:nucleus"/>
    <property type="evidence" value="ECO:0007669"/>
    <property type="project" value="UniProtKB-SubCell"/>
</dbReference>
<evidence type="ECO:0000256" key="5">
    <source>
        <dbReference type="ARBA" id="ARBA00022741"/>
    </source>
</evidence>
<dbReference type="GO" id="GO:0004721">
    <property type="term" value="F:phosphoprotein phosphatase activity"/>
    <property type="evidence" value="ECO:0007669"/>
    <property type="project" value="UniProtKB-UniRule"/>
</dbReference>
<dbReference type="InterPro" id="IPR000387">
    <property type="entry name" value="Tyr_Pase_dom"/>
</dbReference>
<protein>
    <recommendedName>
        <fullName evidence="11">mRNA-capping enzyme</fullName>
    </recommendedName>
    <domain>
        <recommendedName>
            <fullName evidence="11">mRNA 5'-triphosphate monophosphatase</fullName>
            <ecNumber evidence="11">3.6.1.74</ecNumber>
        </recommendedName>
        <alternativeName>
            <fullName evidence="11">mRNA 5'-phosphatase</fullName>
        </alternativeName>
    </domain>
    <domain>
        <recommendedName>
            <fullName evidence="11">mRNA guanylyltransferase</fullName>
            <ecNumber evidence="11">2.7.7.50</ecNumber>
        </recommendedName>
        <alternativeName>
            <fullName evidence="11">GTP--RNA guanylyltransferase</fullName>
            <shortName evidence="11">GTase</shortName>
        </alternativeName>
    </domain>
</protein>
<comment type="similarity">
    <text evidence="11">In the C-terminal section; belongs to the eukaryotic GTase family.</text>
</comment>
<evidence type="ECO:0000256" key="6">
    <source>
        <dbReference type="ARBA" id="ARBA00022801"/>
    </source>
</evidence>
<dbReference type="EC" id="3.6.1.74" evidence="11"/>
<keyword evidence="8 11" id="KW-0342">GTP-binding</keyword>
<feature type="region of interest" description="Disordered" evidence="15">
    <location>
        <begin position="583"/>
        <end position="642"/>
    </location>
</feature>
<dbReference type="InterPro" id="IPR001339">
    <property type="entry name" value="mRNA_cap_enzyme_adenylation"/>
</dbReference>
<evidence type="ECO:0000256" key="10">
    <source>
        <dbReference type="ARBA" id="ARBA00044624"/>
    </source>
</evidence>
<evidence type="ECO:0000259" key="16">
    <source>
        <dbReference type="PROSITE" id="PS50054"/>
    </source>
</evidence>
<evidence type="ECO:0000256" key="3">
    <source>
        <dbReference type="ARBA" id="ARBA00022679"/>
    </source>
</evidence>
<dbReference type="AlphaFoldDB" id="T1EFS0"/>
<dbReference type="InterPro" id="IPR051029">
    <property type="entry name" value="mRNA_Capping_Enz/RNA_Phosphat"/>
</dbReference>
<keyword evidence="9 11" id="KW-0539">Nucleus</keyword>
<comment type="subcellular location">
    <subcellularLocation>
        <location evidence="1 11">Nucleus</location>
    </subcellularLocation>
</comment>
<keyword evidence="20" id="KW-1185">Reference proteome</keyword>
<dbReference type="SUPFAM" id="SSF50249">
    <property type="entry name" value="Nucleic acid-binding proteins"/>
    <property type="match status" value="1"/>
</dbReference>
<dbReference type="PROSITE" id="PS50056">
    <property type="entry name" value="TYR_PHOSPHATASE_2"/>
    <property type="match status" value="1"/>
</dbReference>
<keyword evidence="5 11" id="KW-0547">Nucleotide-binding</keyword>
<dbReference type="Gene3D" id="2.40.50.140">
    <property type="entry name" value="Nucleic acid-binding proteins"/>
    <property type="match status" value="1"/>
</dbReference>
<dbReference type="InterPro" id="IPR012340">
    <property type="entry name" value="NA-bd_OB-fold"/>
</dbReference>
<feature type="active site" description="N6-GMP-lysine intermediate" evidence="13">
    <location>
        <position position="310"/>
    </location>
</feature>
<organism evidence="19 20">
    <name type="scientific">Helobdella robusta</name>
    <name type="common">Californian leech</name>
    <dbReference type="NCBI Taxonomy" id="6412"/>
    <lineage>
        <taxon>Eukaryota</taxon>
        <taxon>Metazoa</taxon>
        <taxon>Spiralia</taxon>
        <taxon>Lophotrochozoa</taxon>
        <taxon>Annelida</taxon>
        <taxon>Clitellata</taxon>
        <taxon>Hirudinea</taxon>
        <taxon>Rhynchobdellida</taxon>
        <taxon>Glossiphoniidae</taxon>
        <taxon>Helobdella</taxon>
    </lineage>
</organism>
<dbReference type="RefSeq" id="XP_009021976.1">
    <property type="nucleotide sequence ID" value="XM_009023728.1"/>
</dbReference>
<feature type="binding site" evidence="14">
    <location>
        <position position="315"/>
    </location>
    <ligand>
        <name>GTP</name>
        <dbReference type="ChEBI" id="CHEBI:37565"/>
    </ligand>
</feature>
<comment type="catalytic activity">
    <reaction evidence="10">
        <text>a 5'-end diphospho-ribonucleoside in mRNA + GTP + H(+) = a 5'-end (5'-triphosphoguanosine)-ribonucleoside in mRNA + diphosphate</text>
        <dbReference type="Rhea" id="RHEA:67012"/>
        <dbReference type="Rhea" id="RHEA-COMP:17165"/>
        <dbReference type="Rhea" id="RHEA-COMP:17166"/>
        <dbReference type="ChEBI" id="CHEBI:15378"/>
        <dbReference type="ChEBI" id="CHEBI:33019"/>
        <dbReference type="ChEBI" id="CHEBI:37565"/>
        <dbReference type="ChEBI" id="CHEBI:167616"/>
        <dbReference type="ChEBI" id="CHEBI:167617"/>
        <dbReference type="EC" id="2.7.7.50"/>
    </reaction>
    <physiologicalReaction direction="left-to-right" evidence="10">
        <dbReference type="Rhea" id="RHEA:67013"/>
    </physiologicalReaction>
</comment>
<dbReference type="CTD" id="20195422"/>
<dbReference type="PROSITE" id="PS50054">
    <property type="entry name" value="TYR_PHOSPHATASE_DUAL"/>
    <property type="match status" value="1"/>
</dbReference>
<dbReference type="GO" id="GO:0140818">
    <property type="term" value="F:mRNA 5'-triphosphate monophosphatase activity"/>
    <property type="evidence" value="ECO:0007669"/>
    <property type="project" value="UniProtKB-EC"/>
</dbReference>
<evidence type="ECO:0000313" key="18">
    <source>
        <dbReference type="EMBL" id="ESN99963.1"/>
    </source>
</evidence>
<dbReference type="eggNOG" id="KOG2386">
    <property type="taxonomic scope" value="Eukaryota"/>
</dbReference>
<dbReference type="FunFam" id="3.90.190.10:FF:000040">
    <property type="entry name" value="mRNA-capping enzyme"/>
    <property type="match status" value="1"/>
</dbReference>
<comment type="similarity">
    <text evidence="11">In the N-terminal section; belongs to the non-receptor class of the protein-tyrosine phosphatase family.</text>
</comment>
<feature type="compositionally biased region" description="Polar residues" evidence="15">
    <location>
        <begin position="612"/>
        <end position="629"/>
    </location>
</feature>
<dbReference type="Gene3D" id="4.10.87.10">
    <property type="entry name" value="mRNA Capping Enzyme, domain 3"/>
    <property type="match status" value="1"/>
</dbReference>
<proteinExistence type="inferred from homology"/>
<keyword evidence="4 11" id="KW-0548">Nucleotidyltransferase</keyword>
<dbReference type="PANTHER" id="PTHR10367:SF17">
    <property type="entry name" value="MRNA-CAPPING ENZYME"/>
    <property type="match status" value="1"/>
</dbReference>
<keyword evidence="6 11" id="KW-0378">Hydrolase</keyword>
<dbReference type="Gene3D" id="3.90.190.10">
    <property type="entry name" value="Protein tyrosine phosphatase superfamily"/>
    <property type="match status" value="1"/>
</dbReference>
<dbReference type="OMA" id="FWDIWMS"/>
<sequence>MENQQQQQQQLALLTVPPRWLHCPRKSALIENKFLVFKTPLDEKYDDQISEDCRFNLEMVFESVKNMKLKMGLIIDLTNTSRFYDSNTVKDLYDCKYYKLNCRGFDQAPSEEQTSQFYAICDNFFRQNPTKIIGVHCTHGFNRSGFLITSYFVQKDNLSPYVVLKMFSAARPPGIYKQEYLDEIYRRFDPTEYAPTAPELPSWCTESDDSGRDDDGNAINNDGNSRSSNNSSTNSWRYRKTVYKKDILFMDGNVKGVVTVKEDAEILRVQEIVREMCNMKSLVFPGAHPVSMNQENILFLTRRPYKVSWKADGTRYLMLIEKKDSVFMMDRDNTVFRVEQNLTFKRRKEPNADLCNTLLDGEMIIDQAEGKPIPRYLIYDVIKLDGQDVGSWNFDIRLMCILKDIIQPRNEGRINKSLEPFSIRAKPFWDITCSRSLLDGKFAREVSHEVDGLIYQPVDMGYKMGRCSEMLKWKPPSLNSVDFKLVVSYEKGEGIVPGYVGDLYVGGMDRPFDRLSSMKKGLRELNNKIIECKWNNGWVFMRQRTDKSFPNKYETAAAVVESIRNPVNKELLYEIIDNKRYDLTKNSHQPPNRTDSQNNQQQQQKRQHNLNSHPSTPQRQNYGHIQSTRGDMPPPAKIPRSL</sequence>
<dbReference type="GO" id="GO:0004651">
    <property type="term" value="F:polynucleotide 5'-phosphatase activity"/>
    <property type="evidence" value="ECO:0007669"/>
    <property type="project" value="UniProtKB-UniRule"/>
</dbReference>
<dbReference type="EnsemblMetazoa" id="HelroT113375">
    <property type="protein sequence ID" value="HelroP113375"/>
    <property type="gene ID" value="HelroG113375"/>
</dbReference>
<dbReference type="FunFam" id="2.40.50.140:FF:000291">
    <property type="entry name" value="mRNA-capping enzyme"/>
    <property type="match status" value="1"/>
</dbReference>
<dbReference type="FunCoup" id="T1EFS0">
    <property type="interactions" value="1706"/>
</dbReference>
<dbReference type="KEGG" id="hro:HELRODRAFT_113375"/>
<dbReference type="PANTHER" id="PTHR10367">
    <property type="entry name" value="MRNA-CAPPING ENZYME"/>
    <property type="match status" value="1"/>
</dbReference>
<evidence type="ECO:0000256" key="1">
    <source>
        <dbReference type="ARBA" id="ARBA00004123"/>
    </source>
</evidence>
<feature type="domain" description="Tyrosine-protein phosphatase" evidence="16">
    <location>
        <begin position="36"/>
        <end position="194"/>
    </location>
</feature>
<evidence type="ECO:0000256" key="4">
    <source>
        <dbReference type="ARBA" id="ARBA00022695"/>
    </source>
</evidence>
<gene>
    <name evidence="19" type="primary">20195422</name>
    <name evidence="18" type="ORF">HELRODRAFT_113375</name>
</gene>
<comment type="catalytic activity">
    <reaction evidence="11">
        <text>a 5'-end triphospho-ribonucleoside in mRNA + H2O = a 5'-end diphospho-ribonucleoside in mRNA + phosphate + H(+)</text>
        <dbReference type="Rhea" id="RHEA:67004"/>
        <dbReference type="Rhea" id="RHEA-COMP:17164"/>
        <dbReference type="Rhea" id="RHEA-COMP:17165"/>
        <dbReference type="ChEBI" id="CHEBI:15377"/>
        <dbReference type="ChEBI" id="CHEBI:15378"/>
        <dbReference type="ChEBI" id="CHEBI:43474"/>
        <dbReference type="ChEBI" id="CHEBI:167616"/>
        <dbReference type="ChEBI" id="CHEBI:167618"/>
        <dbReference type="EC" id="3.6.1.74"/>
    </reaction>
</comment>
<evidence type="ECO:0000256" key="15">
    <source>
        <dbReference type="SAM" id="MobiDB-lite"/>
    </source>
</evidence>
<feature type="binding site" evidence="14">
    <location>
        <begin position="542"/>
        <end position="547"/>
    </location>
    <ligand>
        <name>GTP</name>
        <dbReference type="ChEBI" id="CHEBI:37565"/>
    </ligand>
</feature>
<feature type="binding site" evidence="14">
    <location>
        <begin position="360"/>
        <end position="362"/>
    </location>
    <ligand>
        <name>GTP</name>
        <dbReference type="ChEBI" id="CHEBI:37565"/>
    </ligand>
</feature>
<dbReference type="STRING" id="6412.T1EFS0"/>
<dbReference type="Proteomes" id="UP000015101">
    <property type="component" value="Unassembled WGS sequence"/>
</dbReference>
<dbReference type="Pfam" id="PF01331">
    <property type="entry name" value="mRNA_cap_enzyme"/>
    <property type="match status" value="1"/>
</dbReference>
<keyword evidence="2 11" id="KW-0507">mRNA processing</keyword>
<keyword evidence="7 11" id="KW-0506">mRNA capping</keyword>
<dbReference type="PROSITE" id="PS00383">
    <property type="entry name" value="TYR_PHOSPHATASE_1"/>
    <property type="match status" value="1"/>
</dbReference>
<evidence type="ECO:0000256" key="13">
    <source>
        <dbReference type="PIRSR" id="PIRSR036958-2"/>
    </source>
</evidence>
<feature type="binding site" evidence="14">
    <location>
        <position position="331"/>
    </location>
    <ligand>
        <name>GTP</name>
        <dbReference type="ChEBI" id="CHEBI:37565"/>
    </ligand>
</feature>
<feature type="compositionally biased region" description="Low complexity" evidence="15">
    <location>
        <begin position="217"/>
        <end position="234"/>
    </location>
</feature>
<reference evidence="18 20" key="2">
    <citation type="journal article" date="2013" name="Nature">
        <title>Insights into bilaterian evolution from three spiralian genomes.</title>
        <authorList>
            <person name="Simakov O."/>
            <person name="Marletaz F."/>
            <person name="Cho S.J."/>
            <person name="Edsinger-Gonzales E."/>
            <person name="Havlak P."/>
            <person name="Hellsten U."/>
            <person name="Kuo D.H."/>
            <person name="Larsson T."/>
            <person name="Lv J."/>
            <person name="Arendt D."/>
            <person name="Savage R."/>
            <person name="Osoegawa K."/>
            <person name="de Jong P."/>
            <person name="Grimwood J."/>
            <person name="Chapman J.A."/>
            <person name="Shapiro H."/>
            <person name="Aerts A."/>
            <person name="Otillar R.P."/>
            <person name="Terry A.Y."/>
            <person name="Boore J.L."/>
            <person name="Grigoriev I.V."/>
            <person name="Lindberg D.R."/>
            <person name="Seaver E.C."/>
            <person name="Weisblat D.A."/>
            <person name="Putnam N.H."/>
            <person name="Rokhsar D.S."/>
        </authorList>
    </citation>
    <scope>NUCLEOTIDE SEQUENCE</scope>
</reference>
<reference evidence="20" key="1">
    <citation type="submission" date="2012-12" db="EMBL/GenBank/DDBJ databases">
        <authorList>
            <person name="Hellsten U."/>
            <person name="Grimwood J."/>
            <person name="Chapman J.A."/>
            <person name="Shapiro H."/>
            <person name="Aerts A."/>
            <person name="Otillar R.P."/>
            <person name="Terry A.Y."/>
            <person name="Boore J.L."/>
            <person name="Simakov O."/>
            <person name="Marletaz F."/>
            <person name="Cho S.-J."/>
            <person name="Edsinger-Gonzales E."/>
            <person name="Havlak P."/>
            <person name="Kuo D.-H."/>
            <person name="Larsson T."/>
            <person name="Lv J."/>
            <person name="Arendt D."/>
            <person name="Savage R."/>
            <person name="Osoegawa K."/>
            <person name="de Jong P."/>
            <person name="Lindberg D.R."/>
            <person name="Seaver E.C."/>
            <person name="Weisblat D.A."/>
            <person name="Putnam N.H."/>
            <person name="Grigoriev I.V."/>
            <person name="Rokhsar D.S."/>
        </authorList>
    </citation>
    <scope>NUCLEOTIDE SEQUENCE</scope>
</reference>
<evidence type="ECO:0000256" key="12">
    <source>
        <dbReference type="PIRSR" id="PIRSR036958-1"/>
    </source>
</evidence>
<dbReference type="Gene3D" id="3.30.470.30">
    <property type="entry name" value="DNA ligase/mRNA capping enzyme"/>
    <property type="match status" value="1"/>
</dbReference>
<evidence type="ECO:0000256" key="7">
    <source>
        <dbReference type="ARBA" id="ARBA00023042"/>
    </source>
</evidence>
<dbReference type="FunFam" id="3.30.470.30:FF:000040">
    <property type="entry name" value="mRNA-capping enzyme"/>
    <property type="match status" value="1"/>
</dbReference>
<feature type="region of interest" description="Disordered" evidence="15">
    <location>
        <begin position="196"/>
        <end position="234"/>
    </location>
</feature>
<dbReference type="EMBL" id="KB097026">
    <property type="protein sequence ID" value="ESN99963.1"/>
    <property type="molecule type" value="Genomic_DNA"/>
</dbReference>
<dbReference type="CDD" id="cd07895">
    <property type="entry name" value="Adenylation_mRNA_capping"/>
    <property type="match status" value="1"/>
</dbReference>
<accession>T1EFS0</accession>
<feature type="compositionally biased region" description="Polar residues" evidence="15">
    <location>
        <begin position="586"/>
        <end position="596"/>
    </location>
</feature>
<evidence type="ECO:0000313" key="19">
    <source>
        <dbReference type="EnsemblMetazoa" id="HelroP113375"/>
    </source>
</evidence>
<dbReference type="InterPro" id="IPR020422">
    <property type="entry name" value="TYR_PHOSPHATASE_DUAL_dom"/>
</dbReference>
<dbReference type="OrthoDB" id="200924at2759"/>
<dbReference type="Pfam" id="PF03919">
    <property type="entry name" value="mRNA_cap_C"/>
    <property type="match status" value="1"/>
</dbReference>
<evidence type="ECO:0000259" key="17">
    <source>
        <dbReference type="PROSITE" id="PS50056"/>
    </source>
</evidence>
<feature type="binding site" evidence="14">
    <location>
        <begin position="472"/>
        <end position="474"/>
    </location>
    <ligand>
        <name>GTP</name>
        <dbReference type="ChEBI" id="CHEBI:37565"/>
    </ligand>
</feature>
<dbReference type="SUPFAM" id="SSF52799">
    <property type="entry name" value="(Phosphotyrosine protein) phosphatases II"/>
    <property type="match status" value="1"/>
</dbReference>
<keyword evidence="3 11" id="KW-0808">Transferase</keyword>
<dbReference type="GO" id="GO:0005524">
    <property type="term" value="F:ATP binding"/>
    <property type="evidence" value="ECO:0007669"/>
    <property type="project" value="InterPro"/>
</dbReference>
<dbReference type="HOGENOM" id="CLU_021710_3_0_1"/>
<dbReference type="InterPro" id="IPR016130">
    <property type="entry name" value="Tyr_Pase_AS"/>
</dbReference>
<dbReference type="InParanoid" id="T1EFS0"/>
<feature type="domain" description="Tyrosine specific protein phosphatases" evidence="17">
    <location>
        <begin position="115"/>
        <end position="182"/>
    </location>
</feature>
<evidence type="ECO:0000256" key="14">
    <source>
        <dbReference type="PIRSR" id="PIRSR036958-3"/>
    </source>
</evidence>
<dbReference type="SUPFAM" id="SSF56091">
    <property type="entry name" value="DNA ligase/mRNA capping enzyme, catalytic domain"/>
    <property type="match status" value="1"/>
</dbReference>
<dbReference type="EC" id="2.7.7.50" evidence="11"/>
<name>T1EFS0_HELRO</name>
<dbReference type="InterPro" id="IPR029021">
    <property type="entry name" value="Prot-tyrosine_phosphatase-like"/>
</dbReference>
<evidence type="ECO:0000313" key="20">
    <source>
        <dbReference type="Proteomes" id="UP000015101"/>
    </source>
</evidence>
<dbReference type="GeneID" id="20195422"/>
<dbReference type="InterPro" id="IPR013846">
    <property type="entry name" value="mRNA_cap_enzyme_C"/>
</dbReference>
<dbReference type="EMBL" id="AMQM01005599">
    <property type="status" value="NOT_ANNOTATED_CDS"/>
    <property type="molecule type" value="Genomic_DNA"/>
</dbReference>
<dbReference type="FunFam" id="4.10.87.10:FF:000001">
    <property type="entry name" value="mRNA-capping enzyme"/>
    <property type="match status" value="1"/>
</dbReference>
<evidence type="ECO:0000256" key="2">
    <source>
        <dbReference type="ARBA" id="ARBA00022664"/>
    </source>
</evidence>
<evidence type="ECO:0000256" key="9">
    <source>
        <dbReference type="ARBA" id="ARBA00023242"/>
    </source>
</evidence>
<dbReference type="InterPro" id="IPR017074">
    <property type="entry name" value="mRNA_cap_enz_bifunc"/>
</dbReference>
<dbReference type="GO" id="GO:0006370">
    <property type="term" value="P:7-methylguanosine mRNA capping"/>
    <property type="evidence" value="ECO:0000318"/>
    <property type="project" value="GO_Central"/>
</dbReference>
<dbReference type="GO" id="GO:0005525">
    <property type="term" value="F:GTP binding"/>
    <property type="evidence" value="ECO:0007669"/>
    <property type="project" value="UniProtKB-UniRule"/>
</dbReference>
<evidence type="ECO:0000256" key="11">
    <source>
        <dbReference type="PIRNR" id="PIRNR036958"/>
    </source>
</evidence>
<comment type="function">
    <text evidence="11">Bifunctional mRNA-capping enzyme exhibiting RNA 5'-triphosphate monophosphatase activity in the N-terminal part and mRNA guanylyltransferase activity in the C-terminal part. Catalyzes the first two steps of cap formation: by removing the gamma-phosphate from the 5'-triphosphate end of nascent mRNA to yield a diphosphate end, and by transferring the GMP moiety of GTP to the 5'-diphosphate terminus of RNA via a covalent enzyme-GMP reaction intermediate.</text>
</comment>
<dbReference type="GO" id="GO:0004484">
    <property type="term" value="F:mRNA guanylyltransferase activity"/>
    <property type="evidence" value="ECO:0000318"/>
    <property type="project" value="GO_Central"/>
</dbReference>
<reference evidence="19" key="3">
    <citation type="submission" date="2015-06" db="UniProtKB">
        <authorList>
            <consortium name="EnsemblMetazoa"/>
        </authorList>
    </citation>
    <scope>IDENTIFICATION</scope>
</reference>
<feature type="active site" description="Phosphocysteine intermediate" evidence="12">
    <location>
        <position position="137"/>
    </location>
</feature>
<evidence type="ECO:0000256" key="8">
    <source>
        <dbReference type="ARBA" id="ARBA00023134"/>
    </source>
</evidence>